<sequence length="240" mass="28594">MSEIEDSVEGDTLSTQAEDATDPEKELIREELKNMPFEELIKLKQKLGAKVYNSTVLGIENKNKTKEFKRENKNRPREMSFKKPNSVRKKKKPEATGPRDPRFDEKCGEFSRSEFKKRYSFVEDMRVNELKKLKESLKKTDDPEERSKIKMLIQRMDNQVREATKRKSREEEQKTAIREMQKAKDEGRTPIFPNKKQQKLKELVKQFKDLKQTGKLQKHIDKRRKKNASRDRKRMNMDND</sequence>
<evidence type="ECO:0000256" key="4">
    <source>
        <dbReference type="ARBA" id="ARBA00022552"/>
    </source>
</evidence>
<dbReference type="VEuPathDB" id="VectorBase:PPAPM1_012006"/>
<evidence type="ECO:0000313" key="9">
    <source>
        <dbReference type="Proteomes" id="UP000092462"/>
    </source>
</evidence>
<comment type="similarity">
    <text evidence="2 6">Belongs to the RRP36 family.</text>
</comment>
<keyword evidence="9" id="KW-1185">Reference proteome</keyword>
<protein>
    <recommendedName>
        <fullName evidence="6">rRNA biogenesis protein RRP36</fullName>
    </recommendedName>
</protein>
<comment type="subcellular location">
    <subcellularLocation>
        <location evidence="1 6">Nucleus</location>
        <location evidence="1 6">Nucleolus</location>
    </subcellularLocation>
</comment>
<evidence type="ECO:0000256" key="1">
    <source>
        <dbReference type="ARBA" id="ARBA00004604"/>
    </source>
</evidence>
<dbReference type="PANTHER" id="PTHR21738">
    <property type="entry name" value="RIBOSOMAL RNA PROCESSING PROTEIN 36 HOMOLOG"/>
    <property type="match status" value="1"/>
</dbReference>
<keyword evidence="5 6" id="KW-0539">Nucleus</keyword>
<feature type="region of interest" description="Disordered" evidence="7">
    <location>
        <begin position="156"/>
        <end position="240"/>
    </location>
</feature>
<keyword evidence="6" id="KW-0687">Ribonucleoprotein</keyword>
<feature type="compositionally biased region" description="Basic and acidic residues" evidence="7">
    <location>
        <begin position="158"/>
        <end position="188"/>
    </location>
</feature>
<proteinExistence type="inferred from homology"/>
<dbReference type="EMBL" id="AJVK01059970">
    <property type="status" value="NOT_ANNOTATED_CDS"/>
    <property type="molecule type" value="Genomic_DNA"/>
</dbReference>
<name>A0A1B0EYD7_PHLPP</name>
<reference evidence="8" key="1">
    <citation type="submission" date="2022-08" db="UniProtKB">
        <authorList>
            <consortium name="EnsemblMetazoa"/>
        </authorList>
    </citation>
    <scope>IDENTIFICATION</scope>
    <source>
        <strain evidence="8">Israel</strain>
    </source>
</reference>
<feature type="compositionally biased region" description="Basic and acidic residues" evidence="7">
    <location>
        <begin position="228"/>
        <end position="240"/>
    </location>
</feature>
<dbReference type="Pfam" id="PF06102">
    <property type="entry name" value="RRP36"/>
    <property type="match status" value="1"/>
</dbReference>
<dbReference type="GO" id="GO:0000462">
    <property type="term" value="P:maturation of SSU-rRNA from tricistronic rRNA transcript (SSU-rRNA, 5.8S rRNA, LSU-rRNA)"/>
    <property type="evidence" value="ECO:0007669"/>
    <property type="project" value="TreeGrafter"/>
</dbReference>
<evidence type="ECO:0000256" key="5">
    <source>
        <dbReference type="ARBA" id="ARBA00023242"/>
    </source>
</evidence>
<evidence type="ECO:0000313" key="8">
    <source>
        <dbReference type="EnsemblMetazoa" id="PPAI007271-PA"/>
    </source>
</evidence>
<dbReference type="InterPro" id="IPR009292">
    <property type="entry name" value="RRP36"/>
</dbReference>
<feature type="compositionally biased region" description="Basic residues" evidence="7">
    <location>
        <begin position="216"/>
        <end position="227"/>
    </location>
</feature>
<feature type="compositionally biased region" description="Basic and acidic residues" evidence="7">
    <location>
        <begin position="93"/>
        <end position="106"/>
    </location>
</feature>
<feature type="compositionally biased region" description="Basic and acidic residues" evidence="7">
    <location>
        <begin position="63"/>
        <end position="81"/>
    </location>
</feature>
<evidence type="ECO:0000256" key="3">
    <source>
        <dbReference type="ARBA" id="ARBA00022517"/>
    </source>
</evidence>
<feature type="region of interest" description="Disordered" evidence="7">
    <location>
        <begin position="1"/>
        <end position="26"/>
    </location>
</feature>
<keyword evidence="4 6" id="KW-0698">rRNA processing</keyword>
<evidence type="ECO:0000256" key="2">
    <source>
        <dbReference type="ARBA" id="ARBA00009418"/>
    </source>
</evidence>
<dbReference type="AlphaFoldDB" id="A0A1B0EYD7"/>
<comment type="function">
    <text evidence="6">Component of the 90S pre-ribosome involved in the maturation of rRNAs. Required for early cleavages of the pre-RNAs in the 40S ribosomal subunit maturation pathway.</text>
</comment>
<feature type="compositionally biased region" description="Basic and acidic residues" evidence="7">
    <location>
        <begin position="199"/>
        <end position="212"/>
    </location>
</feature>
<keyword evidence="3 6" id="KW-0690">Ribosome biogenesis</keyword>
<accession>A0A1B0EYD7</accession>
<organism evidence="8 9">
    <name type="scientific">Phlebotomus papatasi</name>
    <name type="common">Sandfly</name>
    <dbReference type="NCBI Taxonomy" id="29031"/>
    <lineage>
        <taxon>Eukaryota</taxon>
        <taxon>Metazoa</taxon>
        <taxon>Ecdysozoa</taxon>
        <taxon>Arthropoda</taxon>
        <taxon>Hexapoda</taxon>
        <taxon>Insecta</taxon>
        <taxon>Pterygota</taxon>
        <taxon>Neoptera</taxon>
        <taxon>Endopterygota</taxon>
        <taxon>Diptera</taxon>
        <taxon>Nematocera</taxon>
        <taxon>Psychodoidea</taxon>
        <taxon>Psychodidae</taxon>
        <taxon>Phlebotomus</taxon>
        <taxon>Phlebotomus</taxon>
    </lineage>
</organism>
<dbReference type="GO" id="GO:0005730">
    <property type="term" value="C:nucleolus"/>
    <property type="evidence" value="ECO:0007669"/>
    <property type="project" value="UniProtKB-SubCell"/>
</dbReference>
<dbReference type="PANTHER" id="PTHR21738:SF0">
    <property type="entry name" value="RIBOSOMAL RNA PROCESSING PROTEIN 36 HOMOLOG"/>
    <property type="match status" value="1"/>
</dbReference>
<feature type="region of interest" description="Disordered" evidence="7">
    <location>
        <begin position="63"/>
        <end position="106"/>
    </location>
</feature>
<dbReference type="EnsemblMetazoa" id="PPAI007271-RA">
    <property type="protein sequence ID" value="PPAI007271-PA"/>
    <property type="gene ID" value="PPAI007271"/>
</dbReference>
<dbReference type="Proteomes" id="UP000092462">
    <property type="component" value="Unassembled WGS sequence"/>
</dbReference>
<evidence type="ECO:0000256" key="7">
    <source>
        <dbReference type="SAM" id="MobiDB-lite"/>
    </source>
</evidence>
<dbReference type="VEuPathDB" id="VectorBase:PPAI007271"/>
<dbReference type="GO" id="GO:0030686">
    <property type="term" value="C:90S preribosome"/>
    <property type="evidence" value="ECO:0007669"/>
    <property type="project" value="TreeGrafter"/>
</dbReference>
<comment type="subunit">
    <text evidence="6">Associates with 90S and pre-40S pre-ribosomal particles.</text>
</comment>
<evidence type="ECO:0000256" key="6">
    <source>
        <dbReference type="RuleBase" id="RU368027"/>
    </source>
</evidence>